<reference evidence="2" key="2">
    <citation type="submission" date="2021-04" db="EMBL/GenBank/DDBJ databases">
        <authorList>
            <person name="Gilroy R."/>
        </authorList>
    </citation>
    <scope>NUCLEOTIDE SEQUENCE</scope>
    <source>
        <strain evidence="2">742</strain>
    </source>
</reference>
<gene>
    <name evidence="2" type="ORF">H9864_02765</name>
</gene>
<dbReference type="Proteomes" id="UP000824178">
    <property type="component" value="Unassembled WGS sequence"/>
</dbReference>
<name>A0A9E2KIF4_9FIRM</name>
<protein>
    <submittedName>
        <fullName evidence="2">DUF669 domain-containing protein</fullName>
    </submittedName>
</protein>
<organism evidence="2 3">
    <name type="scientific">Candidatus Faecalibacterium intestinavium</name>
    <dbReference type="NCBI Taxonomy" id="2838580"/>
    <lineage>
        <taxon>Bacteria</taxon>
        <taxon>Bacillati</taxon>
        <taxon>Bacillota</taxon>
        <taxon>Clostridia</taxon>
        <taxon>Eubacteriales</taxon>
        <taxon>Oscillospiraceae</taxon>
        <taxon>Faecalibacterium</taxon>
    </lineage>
</organism>
<sequence>MAYENTMNTAVDRAFDWDESFDNSSGSFLLLAEQDCPFEVIKLERQRYEGGAKMGPCKMALLTIRLYGKEGVTTVTHRLYLHTKTLGLLSAFFISIGQAKPDDEVIRPRWDRIEGAKGRCHVGIHEFVKKSGPHAGETGQSNEITRFLPPAEQPAQPAPQPSPQQGEQLSWKRGAF</sequence>
<evidence type="ECO:0000256" key="1">
    <source>
        <dbReference type="SAM" id="MobiDB-lite"/>
    </source>
</evidence>
<reference evidence="2" key="1">
    <citation type="journal article" date="2021" name="PeerJ">
        <title>Extensive microbial diversity within the chicken gut microbiome revealed by metagenomics and culture.</title>
        <authorList>
            <person name="Gilroy R."/>
            <person name="Ravi A."/>
            <person name="Getino M."/>
            <person name="Pursley I."/>
            <person name="Horton D.L."/>
            <person name="Alikhan N.F."/>
            <person name="Baker D."/>
            <person name="Gharbi K."/>
            <person name="Hall N."/>
            <person name="Watson M."/>
            <person name="Adriaenssens E.M."/>
            <person name="Foster-Nyarko E."/>
            <person name="Jarju S."/>
            <person name="Secka A."/>
            <person name="Antonio M."/>
            <person name="Oren A."/>
            <person name="Chaudhuri R.R."/>
            <person name="La Ragione R."/>
            <person name="Hildebrand F."/>
            <person name="Pallen M.J."/>
        </authorList>
    </citation>
    <scope>NUCLEOTIDE SEQUENCE</scope>
    <source>
        <strain evidence="2">742</strain>
    </source>
</reference>
<proteinExistence type="predicted"/>
<evidence type="ECO:0000313" key="2">
    <source>
        <dbReference type="EMBL" id="MBU3819285.1"/>
    </source>
</evidence>
<feature type="region of interest" description="Disordered" evidence="1">
    <location>
        <begin position="130"/>
        <end position="176"/>
    </location>
</feature>
<dbReference type="AlphaFoldDB" id="A0A9E2KIF4"/>
<accession>A0A9E2KIF4</accession>
<evidence type="ECO:0000313" key="3">
    <source>
        <dbReference type="Proteomes" id="UP000824178"/>
    </source>
</evidence>
<dbReference type="EMBL" id="JAHLFH010000056">
    <property type="protein sequence ID" value="MBU3819285.1"/>
    <property type="molecule type" value="Genomic_DNA"/>
</dbReference>
<comment type="caution">
    <text evidence="2">The sequence shown here is derived from an EMBL/GenBank/DDBJ whole genome shotgun (WGS) entry which is preliminary data.</text>
</comment>